<organism evidence="2 3">
    <name type="scientific">Alishewanella aestuarii B11</name>
    <dbReference type="NCBI Taxonomy" id="1197174"/>
    <lineage>
        <taxon>Bacteria</taxon>
        <taxon>Pseudomonadati</taxon>
        <taxon>Pseudomonadota</taxon>
        <taxon>Gammaproteobacteria</taxon>
        <taxon>Alteromonadales</taxon>
        <taxon>Alteromonadaceae</taxon>
        <taxon>Alishewanella</taxon>
    </lineage>
</organism>
<evidence type="ECO:0000313" key="2">
    <source>
        <dbReference type="EMBL" id="EJI85218.1"/>
    </source>
</evidence>
<evidence type="ECO:0000313" key="3">
    <source>
        <dbReference type="Proteomes" id="UP000012043"/>
    </source>
</evidence>
<accession>J1Q2A9</accession>
<evidence type="ECO:0000256" key="1">
    <source>
        <dbReference type="SAM" id="Phobius"/>
    </source>
</evidence>
<proteinExistence type="predicted"/>
<reference evidence="2 3" key="1">
    <citation type="journal article" date="2012" name="J. Bacteriol.">
        <title>Genome Sequence of Pectin-Degrading Alishewanella aestuarii Strain B11T, Isolated from Tidal Flat Sediment.</title>
        <authorList>
            <person name="Jung J."/>
            <person name="Choi S."/>
            <person name="Chun J."/>
            <person name="Park W."/>
        </authorList>
    </citation>
    <scope>NUCLEOTIDE SEQUENCE [LARGE SCALE GENOMIC DNA]</scope>
    <source>
        <strain evidence="2 3">B11</strain>
    </source>
</reference>
<dbReference type="EMBL" id="ALAB01000027">
    <property type="protein sequence ID" value="EJI85218.1"/>
    <property type="molecule type" value="Genomic_DNA"/>
</dbReference>
<keyword evidence="1" id="KW-1133">Transmembrane helix</keyword>
<keyword evidence="1" id="KW-0812">Transmembrane</keyword>
<sequence>MQTRGSIKTFTNFVIRLLTLTSIGCCFFTLKTLKTPKTLKSAFGF</sequence>
<name>J1Q2A9_9ALTE</name>
<protein>
    <submittedName>
        <fullName evidence="2">Uncharacterized protein</fullName>
    </submittedName>
</protein>
<keyword evidence="1" id="KW-0472">Membrane</keyword>
<keyword evidence="3" id="KW-1185">Reference proteome</keyword>
<comment type="caution">
    <text evidence="2">The sequence shown here is derived from an EMBL/GenBank/DDBJ whole genome shotgun (WGS) entry which is preliminary data.</text>
</comment>
<feature type="transmembrane region" description="Helical" evidence="1">
    <location>
        <begin position="13"/>
        <end position="30"/>
    </location>
</feature>
<dbReference type="Proteomes" id="UP000012043">
    <property type="component" value="Unassembled WGS sequence"/>
</dbReference>
<gene>
    <name evidence="2" type="ORF">AEST_23200</name>
</gene>
<dbReference type="AlphaFoldDB" id="J1Q2A9"/>